<name>A0A2G9QCN7_AQUCT</name>
<proteinExistence type="predicted"/>
<keyword evidence="3" id="KW-1185">Reference proteome</keyword>
<reference evidence="3" key="1">
    <citation type="journal article" date="2017" name="Nat. Commun.">
        <title>The North American bullfrog draft genome provides insight into hormonal regulation of long noncoding RNA.</title>
        <authorList>
            <person name="Hammond S.A."/>
            <person name="Warren R.L."/>
            <person name="Vandervalk B.P."/>
            <person name="Kucuk E."/>
            <person name="Khan H."/>
            <person name="Gibb E.A."/>
            <person name="Pandoh P."/>
            <person name="Kirk H."/>
            <person name="Zhao Y."/>
            <person name="Jones M."/>
            <person name="Mungall A.J."/>
            <person name="Coope R."/>
            <person name="Pleasance S."/>
            <person name="Moore R.A."/>
            <person name="Holt R.A."/>
            <person name="Round J.M."/>
            <person name="Ohora S."/>
            <person name="Walle B.V."/>
            <person name="Veldhoen N."/>
            <person name="Helbing C.C."/>
            <person name="Birol I."/>
        </authorList>
    </citation>
    <scope>NUCLEOTIDE SEQUENCE [LARGE SCALE GENOMIC DNA]</scope>
</reference>
<dbReference type="EMBL" id="KZ059853">
    <property type="protein sequence ID" value="PIO13275.1"/>
    <property type="molecule type" value="Genomic_DNA"/>
</dbReference>
<feature type="compositionally biased region" description="Polar residues" evidence="1">
    <location>
        <begin position="16"/>
        <end position="26"/>
    </location>
</feature>
<feature type="compositionally biased region" description="Low complexity" evidence="1">
    <location>
        <begin position="1"/>
        <end position="15"/>
    </location>
</feature>
<evidence type="ECO:0000313" key="3">
    <source>
        <dbReference type="Proteomes" id="UP000228934"/>
    </source>
</evidence>
<dbReference type="AlphaFoldDB" id="A0A2G9QCN7"/>
<gene>
    <name evidence="2" type="ORF">AB205_0203180</name>
</gene>
<feature type="region of interest" description="Disordered" evidence="1">
    <location>
        <begin position="1"/>
        <end position="26"/>
    </location>
</feature>
<evidence type="ECO:0000256" key="1">
    <source>
        <dbReference type="SAM" id="MobiDB-lite"/>
    </source>
</evidence>
<dbReference type="OrthoDB" id="1729737at2759"/>
<dbReference type="Proteomes" id="UP000228934">
    <property type="component" value="Unassembled WGS sequence"/>
</dbReference>
<protein>
    <submittedName>
        <fullName evidence="2">Uncharacterized protein</fullName>
    </submittedName>
</protein>
<evidence type="ECO:0000313" key="2">
    <source>
        <dbReference type="EMBL" id="PIO13275.1"/>
    </source>
</evidence>
<organism evidence="2 3">
    <name type="scientific">Aquarana catesbeiana</name>
    <name type="common">American bullfrog</name>
    <name type="synonym">Rana catesbeiana</name>
    <dbReference type="NCBI Taxonomy" id="8400"/>
    <lineage>
        <taxon>Eukaryota</taxon>
        <taxon>Metazoa</taxon>
        <taxon>Chordata</taxon>
        <taxon>Craniata</taxon>
        <taxon>Vertebrata</taxon>
        <taxon>Euteleostomi</taxon>
        <taxon>Amphibia</taxon>
        <taxon>Batrachia</taxon>
        <taxon>Anura</taxon>
        <taxon>Neobatrachia</taxon>
        <taxon>Ranoidea</taxon>
        <taxon>Ranidae</taxon>
        <taxon>Aquarana</taxon>
    </lineage>
</organism>
<accession>A0A2G9QCN7</accession>
<sequence length="45" mass="5105">MLTSSPRTASPRSSPNVTSPPWSTRIVTRPAPRCHWRRVTSLIEM</sequence>